<dbReference type="SUPFAM" id="SSF50814">
    <property type="entry name" value="Lipocalins"/>
    <property type="match status" value="1"/>
</dbReference>
<protein>
    <recommendedName>
        <fullName evidence="5">Lipocalin/cytosolic fatty-acid binding domain-containing protein</fullName>
    </recommendedName>
</protein>
<evidence type="ECO:0000256" key="2">
    <source>
        <dbReference type="SAM" id="SignalP"/>
    </source>
</evidence>
<feature type="signal peptide" evidence="2">
    <location>
        <begin position="1"/>
        <end position="19"/>
    </location>
</feature>
<keyword evidence="1" id="KW-0812">Transmembrane</keyword>
<name>A0A8S1DQP2_9INSE</name>
<dbReference type="Gene3D" id="2.40.128.20">
    <property type="match status" value="1"/>
</dbReference>
<evidence type="ECO:0000256" key="1">
    <source>
        <dbReference type="SAM" id="Phobius"/>
    </source>
</evidence>
<keyword evidence="4" id="KW-1185">Reference proteome</keyword>
<dbReference type="Proteomes" id="UP000494165">
    <property type="component" value="Unassembled WGS sequence"/>
</dbReference>
<feature type="chain" id="PRO_5035946771" description="Lipocalin/cytosolic fatty-acid binding domain-containing protein" evidence="2">
    <location>
        <begin position="20"/>
        <end position="165"/>
    </location>
</feature>
<feature type="transmembrane region" description="Helical" evidence="1">
    <location>
        <begin position="130"/>
        <end position="149"/>
    </location>
</feature>
<accession>A0A8S1DQP2</accession>
<keyword evidence="1" id="KW-1133">Transmembrane helix</keyword>
<dbReference type="OrthoDB" id="565904at2759"/>
<dbReference type="EMBL" id="CADEPI010000305">
    <property type="protein sequence ID" value="CAB3383360.1"/>
    <property type="molecule type" value="Genomic_DNA"/>
</dbReference>
<keyword evidence="2" id="KW-0732">Signal</keyword>
<evidence type="ECO:0008006" key="5">
    <source>
        <dbReference type="Google" id="ProtNLM"/>
    </source>
</evidence>
<sequence>MRAVFALVAIFLSLAPAFSEDTCPTFSYMKPFDAAKYAGKWYSVAYKEHPTHPGQMSCGKIEIAHSKNVGGKDTLVYKYNYVENGQLGTAHKVAQALHSENPGRFQSVWRMDGASTWSSEWFFPKKINTLYFMSVHWLIVYLINFKLYLHFKNAKRAKNWLACIV</sequence>
<keyword evidence="1" id="KW-0472">Membrane</keyword>
<gene>
    <name evidence="3" type="ORF">CLODIP_2_CD10868</name>
</gene>
<comment type="caution">
    <text evidence="3">The sequence shown here is derived from an EMBL/GenBank/DDBJ whole genome shotgun (WGS) entry which is preliminary data.</text>
</comment>
<reference evidence="3 4" key="1">
    <citation type="submission" date="2020-04" db="EMBL/GenBank/DDBJ databases">
        <authorList>
            <person name="Alioto T."/>
            <person name="Alioto T."/>
            <person name="Gomez Garrido J."/>
        </authorList>
    </citation>
    <scope>NUCLEOTIDE SEQUENCE [LARGE SCALE GENOMIC DNA]</scope>
</reference>
<evidence type="ECO:0000313" key="3">
    <source>
        <dbReference type="EMBL" id="CAB3383360.1"/>
    </source>
</evidence>
<dbReference type="AlphaFoldDB" id="A0A8S1DQP2"/>
<organism evidence="3 4">
    <name type="scientific">Cloeon dipterum</name>
    <dbReference type="NCBI Taxonomy" id="197152"/>
    <lineage>
        <taxon>Eukaryota</taxon>
        <taxon>Metazoa</taxon>
        <taxon>Ecdysozoa</taxon>
        <taxon>Arthropoda</taxon>
        <taxon>Hexapoda</taxon>
        <taxon>Insecta</taxon>
        <taxon>Pterygota</taxon>
        <taxon>Palaeoptera</taxon>
        <taxon>Ephemeroptera</taxon>
        <taxon>Pisciforma</taxon>
        <taxon>Baetidae</taxon>
        <taxon>Cloeon</taxon>
    </lineage>
</organism>
<dbReference type="InterPro" id="IPR012674">
    <property type="entry name" value="Calycin"/>
</dbReference>
<evidence type="ECO:0000313" key="4">
    <source>
        <dbReference type="Proteomes" id="UP000494165"/>
    </source>
</evidence>
<proteinExistence type="predicted"/>